<dbReference type="RefSeq" id="WP_101822960.1">
    <property type="nucleotide sequence ID" value="NZ_PKJC01000038.1"/>
</dbReference>
<evidence type="ECO:0000313" key="2">
    <source>
        <dbReference type="Proteomes" id="UP000234662"/>
    </source>
</evidence>
<organism evidence="1 2">
    <name type="scientific">Gordonia terrae</name>
    <dbReference type="NCBI Taxonomy" id="2055"/>
    <lineage>
        <taxon>Bacteria</taxon>
        <taxon>Bacillati</taxon>
        <taxon>Actinomycetota</taxon>
        <taxon>Actinomycetes</taxon>
        <taxon>Mycobacteriales</taxon>
        <taxon>Gordoniaceae</taxon>
        <taxon>Gordonia</taxon>
    </lineage>
</organism>
<comment type="caution">
    <text evidence="1">The sequence shown here is derived from an EMBL/GenBank/DDBJ whole genome shotgun (WGS) entry which is preliminary data.</text>
</comment>
<dbReference type="Proteomes" id="UP000234662">
    <property type="component" value="Unassembled WGS sequence"/>
</dbReference>
<name>A0A2I1R1C8_9ACTN</name>
<reference evidence="1 2" key="1">
    <citation type="submission" date="2017-12" db="EMBL/GenBank/DDBJ databases">
        <title>Phylogenetic diversity of female urinary microbiome.</title>
        <authorList>
            <person name="Thomas-White K."/>
            <person name="Wolfe A.J."/>
        </authorList>
    </citation>
    <scope>NUCLEOTIDE SEQUENCE [LARGE SCALE GENOMIC DNA]</scope>
    <source>
        <strain evidence="1 2">UMB0777</strain>
    </source>
</reference>
<proteinExistence type="predicted"/>
<evidence type="ECO:0000313" key="1">
    <source>
        <dbReference type="EMBL" id="PKZ62928.1"/>
    </source>
</evidence>
<gene>
    <name evidence="1" type="ORF">CYJ73_24510</name>
</gene>
<dbReference type="AlphaFoldDB" id="A0A2I1R1C8"/>
<dbReference type="EMBL" id="PKJC01000038">
    <property type="protein sequence ID" value="PKZ62928.1"/>
    <property type="molecule type" value="Genomic_DNA"/>
</dbReference>
<accession>A0A2I1R1C8</accession>
<protein>
    <submittedName>
        <fullName evidence="1">Uncharacterized protein</fullName>
    </submittedName>
</protein>
<sequence>MTTLEIVRYALPLHITRCELTDYSLHLGGSEWHLNATCPYTITVAERRYSDDSAPGELKNLSRRLIGMTLATIESNDDMDDPSVFLDDGTRISLTADPNDSYEPWTMRVPGILLVGGSPAEIEHAPRTILPGVLTDLGEILRVQNFPPGWSVSTDEWTILVACPWQVEPTTGERDRLDALLPVHVGMRLESVRFSSFRCILYFDGESPVVVTSDAGRTPWFINSRQAGISILGLPIRSGPD</sequence>